<organism evidence="1 2">
    <name type="scientific">Aegilops tauschii subsp. strangulata</name>
    <name type="common">Goatgrass</name>
    <dbReference type="NCBI Taxonomy" id="200361"/>
    <lineage>
        <taxon>Eukaryota</taxon>
        <taxon>Viridiplantae</taxon>
        <taxon>Streptophyta</taxon>
        <taxon>Embryophyta</taxon>
        <taxon>Tracheophyta</taxon>
        <taxon>Spermatophyta</taxon>
        <taxon>Magnoliopsida</taxon>
        <taxon>Liliopsida</taxon>
        <taxon>Poales</taxon>
        <taxon>Poaceae</taxon>
        <taxon>BOP clade</taxon>
        <taxon>Pooideae</taxon>
        <taxon>Triticodae</taxon>
        <taxon>Triticeae</taxon>
        <taxon>Triticinae</taxon>
        <taxon>Aegilops</taxon>
    </lineage>
</organism>
<dbReference type="AlphaFoldDB" id="A0A453LLD9"/>
<protein>
    <submittedName>
        <fullName evidence="1">Uncharacterized protein</fullName>
    </submittedName>
</protein>
<name>A0A453LLD9_AEGTS</name>
<proteinExistence type="predicted"/>
<evidence type="ECO:0000313" key="1">
    <source>
        <dbReference type="EnsemblPlants" id="AET5Gv20829400.1"/>
    </source>
</evidence>
<reference evidence="1" key="4">
    <citation type="submission" date="2019-03" db="UniProtKB">
        <authorList>
            <consortium name="EnsemblPlants"/>
        </authorList>
    </citation>
    <scope>IDENTIFICATION</scope>
</reference>
<reference evidence="1" key="3">
    <citation type="journal article" date="2017" name="Nature">
        <title>Genome sequence of the progenitor of the wheat D genome Aegilops tauschii.</title>
        <authorList>
            <person name="Luo M.C."/>
            <person name="Gu Y.Q."/>
            <person name="Puiu D."/>
            <person name="Wang H."/>
            <person name="Twardziok S.O."/>
            <person name="Deal K.R."/>
            <person name="Huo N."/>
            <person name="Zhu T."/>
            <person name="Wang L."/>
            <person name="Wang Y."/>
            <person name="McGuire P.E."/>
            <person name="Liu S."/>
            <person name="Long H."/>
            <person name="Ramasamy R.K."/>
            <person name="Rodriguez J.C."/>
            <person name="Van S.L."/>
            <person name="Yuan L."/>
            <person name="Wang Z."/>
            <person name="Xia Z."/>
            <person name="Xiao L."/>
            <person name="Anderson O.D."/>
            <person name="Ouyang S."/>
            <person name="Liang Y."/>
            <person name="Zimin A.V."/>
            <person name="Pertea G."/>
            <person name="Qi P."/>
            <person name="Bennetzen J.L."/>
            <person name="Dai X."/>
            <person name="Dawson M.W."/>
            <person name="Muller H.G."/>
            <person name="Kugler K."/>
            <person name="Rivarola-Duarte L."/>
            <person name="Spannagl M."/>
            <person name="Mayer K.F.X."/>
            <person name="Lu F.H."/>
            <person name="Bevan M.W."/>
            <person name="Leroy P."/>
            <person name="Li P."/>
            <person name="You F.M."/>
            <person name="Sun Q."/>
            <person name="Liu Z."/>
            <person name="Lyons E."/>
            <person name="Wicker T."/>
            <person name="Salzberg S.L."/>
            <person name="Devos K.M."/>
            <person name="Dvorak J."/>
        </authorList>
    </citation>
    <scope>NUCLEOTIDE SEQUENCE [LARGE SCALE GENOMIC DNA]</scope>
    <source>
        <strain evidence="1">cv. AL8/78</strain>
    </source>
</reference>
<accession>A0A453LLD9</accession>
<sequence length="79" mass="9483">MNIIWSSMLIWANFHEAFPSTNLSLEEWWDKARSRLQGDKKRALNSLVILVVWSIWRERNRRVFGVIHTPIQHVIDQIK</sequence>
<reference evidence="2" key="1">
    <citation type="journal article" date="2014" name="Science">
        <title>Ancient hybridizations among the ancestral genomes of bread wheat.</title>
        <authorList>
            <consortium name="International Wheat Genome Sequencing Consortium,"/>
            <person name="Marcussen T."/>
            <person name="Sandve S.R."/>
            <person name="Heier L."/>
            <person name="Spannagl M."/>
            <person name="Pfeifer M."/>
            <person name="Jakobsen K.S."/>
            <person name="Wulff B.B."/>
            <person name="Steuernagel B."/>
            <person name="Mayer K.F."/>
            <person name="Olsen O.A."/>
        </authorList>
    </citation>
    <scope>NUCLEOTIDE SEQUENCE [LARGE SCALE GENOMIC DNA]</scope>
    <source>
        <strain evidence="2">cv. AL8/78</strain>
    </source>
</reference>
<dbReference type="Proteomes" id="UP000015105">
    <property type="component" value="Chromosome 5D"/>
</dbReference>
<dbReference type="EnsemblPlants" id="AET5Gv20829400.1">
    <property type="protein sequence ID" value="AET5Gv20829400.1"/>
    <property type="gene ID" value="AET5Gv20829400"/>
</dbReference>
<dbReference type="Gramene" id="AET5Gv20829400.1">
    <property type="protein sequence ID" value="AET5Gv20829400.1"/>
    <property type="gene ID" value="AET5Gv20829400"/>
</dbReference>
<evidence type="ECO:0000313" key="2">
    <source>
        <dbReference type="Proteomes" id="UP000015105"/>
    </source>
</evidence>
<keyword evidence="2" id="KW-1185">Reference proteome</keyword>
<reference evidence="2" key="2">
    <citation type="journal article" date="2017" name="Nat. Plants">
        <title>The Aegilops tauschii genome reveals multiple impacts of transposons.</title>
        <authorList>
            <person name="Zhao G."/>
            <person name="Zou C."/>
            <person name="Li K."/>
            <person name="Wang K."/>
            <person name="Li T."/>
            <person name="Gao L."/>
            <person name="Zhang X."/>
            <person name="Wang H."/>
            <person name="Yang Z."/>
            <person name="Liu X."/>
            <person name="Jiang W."/>
            <person name="Mao L."/>
            <person name="Kong X."/>
            <person name="Jiao Y."/>
            <person name="Jia J."/>
        </authorList>
    </citation>
    <scope>NUCLEOTIDE SEQUENCE [LARGE SCALE GENOMIC DNA]</scope>
    <source>
        <strain evidence="2">cv. AL8/78</strain>
    </source>
</reference>
<reference evidence="1" key="5">
    <citation type="journal article" date="2021" name="G3 (Bethesda)">
        <title>Aegilops tauschii genome assembly Aet v5.0 features greater sequence contiguity and improved annotation.</title>
        <authorList>
            <person name="Wang L."/>
            <person name="Zhu T."/>
            <person name="Rodriguez J.C."/>
            <person name="Deal K.R."/>
            <person name="Dubcovsky J."/>
            <person name="McGuire P.E."/>
            <person name="Lux T."/>
            <person name="Spannagl M."/>
            <person name="Mayer K.F.X."/>
            <person name="Baldrich P."/>
            <person name="Meyers B.C."/>
            <person name="Huo N."/>
            <person name="Gu Y.Q."/>
            <person name="Zhou H."/>
            <person name="Devos K.M."/>
            <person name="Bennetzen J.L."/>
            <person name="Unver T."/>
            <person name="Budak H."/>
            <person name="Gulick P.J."/>
            <person name="Galiba G."/>
            <person name="Kalapos B."/>
            <person name="Nelson D.R."/>
            <person name="Li P."/>
            <person name="You F.M."/>
            <person name="Luo M.C."/>
            <person name="Dvorak J."/>
        </authorList>
    </citation>
    <scope>NUCLEOTIDE SEQUENCE [LARGE SCALE GENOMIC DNA]</scope>
    <source>
        <strain evidence="1">cv. AL8/78</strain>
    </source>
</reference>